<gene>
    <name evidence="2" type="ORF">PMZ80_003178</name>
</gene>
<dbReference type="RefSeq" id="XP_064731987.1">
    <property type="nucleotide sequence ID" value="XM_064871607.1"/>
</dbReference>
<dbReference type="EMBL" id="JAVHJV010000003">
    <property type="protein sequence ID" value="KAK5943897.1"/>
    <property type="molecule type" value="Genomic_DNA"/>
</dbReference>
<evidence type="ECO:0000313" key="2">
    <source>
        <dbReference type="EMBL" id="KAK5943897.1"/>
    </source>
</evidence>
<accession>A0ABR0RU27</accession>
<reference evidence="2 3" key="1">
    <citation type="journal article" date="2023" name="Res Sq">
        <title>Genomic and morphological characterization of Knufia obscura isolated from the Mars 2020 spacecraft assembly facility.</title>
        <authorList>
            <person name="Chander A.M."/>
            <person name="Teixeira M.M."/>
            <person name="Singh N.K."/>
            <person name="Williams M.P."/>
            <person name="Parker C.W."/>
            <person name="Leo P."/>
            <person name="Stajich J.E."/>
            <person name="Torok T."/>
            <person name="Tighe S."/>
            <person name="Mason C.E."/>
            <person name="Venkateswaran K."/>
        </authorList>
    </citation>
    <scope>NUCLEOTIDE SEQUENCE [LARGE SCALE GENOMIC DNA]</scope>
    <source>
        <strain evidence="2 3">CCFEE 5817</strain>
    </source>
</reference>
<organism evidence="2 3">
    <name type="scientific">Knufia obscura</name>
    <dbReference type="NCBI Taxonomy" id="1635080"/>
    <lineage>
        <taxon>Eukaryota</taxon>
        <taxon>Fungi</taxon>
        <taxon>Dikarya</taxon>
        <taxon>Ascomycota</taxon>
        <taxon>Pezizomycotina</taxon>
        <taxon>Eurotiomycetes</taxon>
        <taxon>Chaetothyriomycetidae</taxon>
        <taxon>Chaetothyriales</taxon>
        <taxon>Trichomeriaceae</taxon>
        <taxon>Knufia</taxon>
    </lineage>
</organism>
<feature type="compositionally biased region" description="Basic and acidic residues" evidence="1">
    <location>
        <begin position="202"/>
        <end position="213"/>
    </location>
</feature>
<feature type="compositionally biased region" description="Basic and acidic residues" evidence="1">
    <location>
        <begin position="88"/>
        <end position="111"/>
    </location>
</feature>
<sequence>MFKEAVERGVVWYPGEEAPEAANEYELIGPCWAAHAVGLYQRMNERYVKRNELVADRNARRKSTKSDVGYVRNLLEGPTAEIRSMYRHKFEGQSKLDTTKSRDQSKSKDELPPNYDPEEYFEVDDMPAKRVPTPSHERDAQDPNFHERSIHTLYKNMDYQHALAKSDGQPFSNDERTNLKAQVILSQTQRRQQAERIRRLKKRLADAGLREDDGTSGDEEEAELNKENLDPQSESQLRKFEDLAKDPFNLFRSSKLN</sequence>
<feature type="region of interest" description="Disordered" evidence="1">
    <location>
        <begin position="202"/>
        <end position="241"/>
    </location>
</feature>
<feature type="region of interest" description="Disordered" evidence="1">
    <location>
        <begin position="88"/>
        <end position="145"/>
    </location>
</feature>
<evidence type="ECO:0000313" key="3">
    <source>
        <dbReference type="Proteomes" id="UP001334248"/>
    </source>
</evidence>
<proteinExistence type="predicted"/>
<feature type="compositionally biased region" description="Basic and acidic residues" evidence="1">
    <location>
        <begin position="135"/>
        <end position="145"/>
    </location>
</feature>
<keyword evidence="3" id="KW-1185">Reference proteome</keyword>
<dbReference type="GeneID" id="89996627"/>
<name>A0ABR0RU27_9EURO</name>
<protein>
    <submittedName>
        <fullName evidence="2">Uncharacterized protein</fullName>
    </submittedName>
</protein>
<dbReference type="Proteomes" id="UP001334248">
    <property type="component" value="Unassembled WGS sequence"/>
</dbReference>
<evidence type="ECO:0000256" key="1">
    <source>
        <dbReference type="SAM" id="MobiDB-lite"/>
    </source>
</evidence>
<comment type="caution">
    <text evidence="2">The sequence shown here is derived from an EMBL/GenBank/DDBJ whole genome shotgun (WGS) entry which is preliminary data.</text>
</comment>
<feature type="compositionally biased region" description="Acidic residues" evidence="1">
    <location>
        <begin position="116"/>
        <end position="125"/>
    </location>
</feature>